<dbReference type="STRING" id="1036808.A0A0C3AGB6"/>
<dbReference type="InterPro" id="IPR027417">
    <property type="entry name" value="P-loop_NTPase"/>
</dbReference>
<gene>
    <name evidence="2" type="ORF">SCLCIDRAFT_23851</name>
</gene>
<evidence type="ECO:0000259" key="1">
    <source>
        <dbReference type="SMART" id="SM00382"/>
    </source>
</evidence>
<dbReference type="EMBL" id="KN822031">
    <property type="protein sequence ID" value="KIM63967.1"/>
    <property type="molecule type" value="Genomic_DNA"/>
</dbReference>
<feature type="domain" description="AAA+ ATPase" evidence="1">
    <location>
        <begin position="238"/>
        <end position="401"/>
    </location>
</feature>
<dbReference type="InterPro" id="IPR003593">
    <property type="entry name" value="AAA+_ATPase"/>
</dbReference>
<dbReference type="Proteomes" id="UP000053989">
    <property type="component" value="Unassembled WGS sequence"/>
</dbReference>
<dbReference type="HOGENOM" id="CLU_021105_0_0_1"/>
<evidence type="ECO:0000313" key="3">
    <source>
        <dbReference type="Proteomes" id="UP000053989"/>
    </source>
</evidence>
<accession>A0A0C3AGB6</accession>
<dbReference type="SMART" id="SM00382">
    <property type="entry name" value="AAA"/>
    <property type="match status" value="1"/>
</dbReference>
<dbReference type="PANTHER" id="PTHR36168">
    <property type="entry name" value="CHROMOSOME 1, WHOLE GENOME SHOTGUN SEQUENCE"/>
    <property type="match status" value="1"/>
</dbReference>
<protein>
    <recommendedName>
        <fullName evidence="1">AAA+ ATPase domain-containing protein</fullName>
    </recommendedName>
</protein>
<evidence type="ECO:0000313" key="2">
    <source>
        <dbReference type="EMBL" id="KIM63967.1"/>
    </source>
</evidence>
<sequence>MVKLLPFSRVRSRFNVSRSPFHLARSRPTAKCLGIHFAFPSYLRGFSTSVACSYRSDFRGHGSRRRLQGAVDSVSSDKLHDHATSSGHEQQQNSRSLYSGRSSVFPISSSPFVDAVLTSIVGLGIATRSASLVRPTDMNLECPWENSKVAFTLRQGIPLEPSWMFIGGVAYIAWYKKNVLDKIEKAFDGGYDPALELAKFGEELGLSKGLDGDGQSCMEHLRRKEQDLIDQIIKGNTRGHYFFLIGPKGSGKSTMMLDAMRSIHAEGVSFLDAHPDLEVFRLRLGKALNYEFHEDSQTGLFQRRDPRESGPALDIERALNKLEKVALRRAKKTKKPIVLVFNNIQHFNNDENGRNMLLQLQQKAETWAAGGIVTTVFSSDDLWPFLLMRKSATRMHVVSIGDLSFEQSRHALARMRMDRRKSQADQETLGRVVSLVGGRMSFLSKMSRAEDLLKSAQEVADWEKAWLLSQIGLIPDCDDDVMDEQKWSSCSWLLLREFVKLYRQRQMDCGAAGQPWDPTEMPSIAYERCRQIMTRADFIEELDKSNIISIDVNLDVRPDSMLILHAACEVVEEDGFDDILNNVRDRIDEIESLHRTRELTVGIRA</sequence>
<dbReference type="AlphaFoldDB" id="A0A0C3AGB6"/>
<dbReference type="InterPro" id="IPR041664">
    <property type="entry name" value="AAA_16"/>
</dbReference>
<dbReference type="InterPro" id="IPR056808">
    <property type="entry name" value="HTH_AAA"/>
</dbReference>
<reference evidence="2 3" key="1">
    <citation type="submission" date="2014-04" db="EMBL/GenBank/DDBJ databases">
        <authorList>
            <consortium name="DOE Joint Genome Institute"/>
            <person name="Kuo A."/>
            <person name="Kohler A."/>
            <person name="Nagy L.G."/>
            <person name="Floudas D."/>
            <person name="Copeland A."/>
            <person name="Barry K.W."/>
            <person name="Cichocki N."/>
            <person name="Veneault-Fourrey C."/>
            <person name="LaButti K."/>
            <person name="Lindquist E.A."/>
            <person name="Lipzen A."/>
            <person name="Lundell T."/>
            <person name="Morin E."/>
            <person name="Murat C."/>
            <person name="Sun H."/>
            <person name="Tunlid A."/>
            <person name="Henrissat B."/>
            <person name="Grigoriev I.V."/>
            <person name="Hibbett D.S."/>
            <person name="Martin F."/>
            <person name="Nordberg H.P."/>
            <person name="Cantor M.N."/>
            <person name="Hua S.X."/>
        </authorList>
    </citation>
    <scope>NUCLEOTIDE SEQUENCE [LARGE SCALE GENOMIC DNA]</scope>
    <source>
        <strain evidence="2 3">Foug A</strain>
    </source>
</reference>
<dbReference type="SUPFAM" id="SSF52540">
    <property type="entry name" value="P-loop containing nucleoside triphosphate hydrolases"/>
    <property type="match status" value="1"/>
</dbReference>
<keyword evidence="3" id="KW-1185">Reference proteome</keyword>
<dbReference type="Pfam" id="PF24913">
    <property type="entry name" value="WHD_AAA_fung"/>
    <property type="match status" value="1"/>
</dbReference>
<organism evidence="2 3">
    <name type="scientific">Scleroderma citrinum Foug A</name>
    <dbReference type="NCBI Taxonomy" id="1036808"/>
    <lineage>
        <taxon>Eukaryota</taxon>
        <taxon>Fungi</taxon>
        <taxon>Dikarya</taxon>
        <taxon>Basidiomycota</taxon>
        <taxon>Agaricomycotina</taxon>
        <taxon>Agaricomycetes</taxon>
        <taxon>Agaricomycetidae</taxon>
        <taxon>Boletales</taxon>
        <taxon>Sclerodermatineae</taxon>
        <taxon>Sclerodermataceae</taxon>
        <taxon>Scleroderma</taxon>
    </lineage>
</organism>
<proteinExistence type="predicted"/>
<name>A0A0C3AGB6_9AGAM</name>
<dbReference type="Gene3D" id="3.40.50.300">
    <property type="entry name" value="P-loop containing nucleotide triphosphate hydrolases"/>
    <property type="match status" value="1"/>
</dbReference>
<dbReference type="Pfam" id="PF13191">
    <property type="entry name" value="AAA_16"/>
    <property type="match status" value="1"/>
</dbReference>
<dbReference type="OrthoDB" id="511599at2759"/>
<dbReference type="InParanoid" id="A0A0C3AGB6"/>
<dbReference type="PANTHER" id="PTHR36168:SF1">
    <property type="entry name" value="ORC1-LIKE AAA ATPASE DOMAIN-CONTAINING PROTEIN"/>
    <property type="match status" value="1"/>
</dbReference>
<reference evidence="3" key="2">
    <citation type="submission" date="2015-01" db="EMBL/GenBank/DDBJ databases">
        <title>Evolutionary Origins and Diversification of the Mycorrhizal Mutualists.</title>
        <authorList>
            <consortium name="DOE Joint Genome Institute"/>
            <consortium name="Mycorrhizal Genomics Consortium"/>
            <person name="Kohler A."/>
            <person name="Kuo A."/>
            <person name="Nagy L.G."/>
            <person name="Floudas D."/>
            <person name="Copeland A."/>
            <person name="Barry K.W."/>
            <person name="Cichocki N."/>
            <person name="Veneault-Fourrey C."/>
            <person name="LaButti K."/>
            <person name="Lindquist E.A."/>
            <person name="Lipzen A."/>
            <person name="Lundell T."/>
            <person name="Morin E."/>
            <person name="Murat C."/>
            <person name="Riley R."/>
            <person name="Ohm R."/>
            <person name="Sun H."/>
            <person name="Tunlid A."/>
            <person name="Henrissat B."/>
            <person name="Grigoriev I.V."/>
            <person name="Hibbett D.S."/>
            <person name="Martin F."/>
        </authorList>
    </citation>
    <scope>NUCLEOTIDE SEQUENCE [LARGE SCALE GENOMIC DNA]</scope>
    <source>
        <strain evidence="3">Foug A</strain>
    </source>
</reference>